<proteinExistence type="predicted"/>
<reference evidence="1" key="1">
    <citation type="submission" date="2013-09" db="EMBL/GenBank/DDBJ databases">
        <title>Salmonella enterica subsp. IIIa serovar 18:z4:z23:-.</title>
        <authorList>
            <person name="Chen Y."/>
            <person name="Li C."/>
            <person name="Mcdermott P."/>
            <person name="Zhao S."/>
        </authorList>
    </citation>
    <scope>NUCLEOTIDE SEQUENCE [LARGE SCALE GENOMIC DNA]</scope>
    <source>
        <strain evidence="1">N26626</strain>
    </source>
</reference>
<name>A0A3S5YIV3_SALER</name>
<evidence type="ECO:0000313" key="1">
    <source>
        <dbReference type="EMBL" id="OLV97914.1"/>
    </source>
</evidence>
<accession>A0A3S5YIV3</accession>
<protein>
    <submittedName>
        <fullName evidence="1">Uncharacterized protein</fullName>
    </submittedName>
</protein>
<dbReference type="Proteomes" id="UP000868500">
    <property type="component" value="Unassembled WGS sequence"/>
</dbReference>
<organism evidence="1">
    <name type="scientific">Salmonella enterica subsp. arizonae serovar 18:z4,z23:- str. CVM N26626</name>
    <dbReference type="NCBI Taxonomy" id="1395119"/>
    <lineage>
        <taxon>Bacteria</taxon>
        <taxon>Pseudomonadati</taxon>
        <taxon>Pseudomonadota</taxon>
        <taxon>Gammaproteobacteria</taxon>
        <taxon>Enterobacterales</taxon>
        <taxon>Enterobacteriaceae</taxon>
        <taxon>Salmonella</taxon>
    </lineage>
</organism>
<gene>
    <name evidence="1" type="ORF">P298_17310</name>
</gene>
<dbReference type="AlphaFoldDB" id="A0A3S5YIV3"/>
<dbReference type="EMBL" id="AWRC01000028">
    <property type="protein sequence ID" value="OLV97914.1"/>
    <property type="molecule type" value="Genomic_DNA"/>
</dbReference>
<sequence length="54" mass="6023">MVVRNFGGSGVEPQIDGCDHHWFENRAPAFSARFTPRLINLHGGLLFKIGNKTL</sequence>
<comment type="caution">
    <text evidence="1">The sequence shown here is derived from an EMBL/GenBank/DDBJ whole genome shotgun (WGS) entry which is preliminary data.</text>
</comment>